<dbReference type="EMBL" id="SWVK01000009">
    <property type="protein sequence ID" value="NFN35058.1"/>
    <property type="molecule type" value="Genomic_DNA"/>
</dbReference>
<proteinExistence type="predicted"/>
<dbReference type="AlphaFoldDB" id="A0A846JTE6"/>
<evidence type="ECO:0000313" key="2">
    <source>
        <dbReference type="EMBL" id="NFN35058.1"/>
    </source>
</evidence>
<accession>A0A846JTE6</accession>
<feature type="transmembrane region" description="Helical" evidence="1">
    <location>
        <begin position="6"/>
        <end position="28"/>
    </location>
</feature>
<keyword evidence="1" id="KW-0812">Transmembrane</keyword>
<feature type="transmembrane region" description="Helical" evidence="1">
    <location>
        <begin position="189"/>
        <end position="206"/>
    </location>
</feature>
<evidence type="ECO:0000313" key="3">
    <source>
        <dbReference type="Proteomes" id="UP000473681"/>
    </source>
</evidence>
<dbReference type="Proteomes" id="UP000473681">
    <property type="component" value="Unassembled WGS sequence"/>
</dbReference>
<feature type="transmembrane region" description="Helical" evidence="1">
    <location>
        <begin position="212"/>
        <end position="230"/>
    </location>
</feature>
<gene>
    <name evidence="2" type="ORF">FDB51_07930</name>
</gene>
<keyword evidence="1" id="KW-1133">Transmembrane helix</keyword>
<sequence>MDTKLQIAIYTGIFTISGILIGTLGGFIQNIYNNKIEKNKFNMEKNFEKQEKIMKNKEETYLEALEVLLNIRKYCDYSDWDYDIAHDKYQHELDNINQKSMNVSVKIRLYATDEIFNIYSMLSKYSQFTFSKKRLFQQSKDQYVIQCNMLAKLMKEDLMINNKKSINTMNKRSNKRKKLIDWPKGLRQWLRLIIAFSGIISGIIFLNDMNKLATAATIIGFLGYLFESLFTNIEERKKLNEENK</sequence>
<reference evidence="2 3" key="1">
    <citation type="submission" date="2019-04" db="EMBL/GenBank/DDBJ databases">
        <title>Genome sequencing of Clostridium botulinum Groups I-IV and Clostridium butyricum.</title>
        <authorList>
            <person name="Brunt J."/>
            <person name="Van Vliet A.H.M."/>
            <person name="Stringer S.C."/>
            <person name="Carter A.T."/>
            <person name="Peck M.W."/>
        </authorList>
    </citation>
    <scope>NUCLEOTIDE SEQUENCE [LARGE SCALE GENOMIC DNA]</scope>
    <source>
        <strain evidence="2 3">CB-K-33E</strain>
    </source>
</reference>
<protein>
    <submittedName>
        <fullName evidence="2">Uncharacterized protein</fullName>
    </submittedName>
</protein>
<comment type="caution">
    <text evidence="2">The sequence shown here is derived from an EMBL/GenBank/DDBJ whole genome shotgun (WGS) entry which is preliminary data.</text>
</comment>
<dbReference type="RefSeq" id="WP_053342100.1">
    <property type="nucleotide sequence ID" value="NZ_LFPD01000034.1"/>
</dbReference>
<evidence type="ECO:0000256" key="1">
    <source>
        <dbReference type="SAM" id="Phobius"/>
    </source>
</evidence>
<name>A0A846JTE6_CLOBO</name>
<organism evidence="2 3">
    <name type="scientific">Clostridium botulinum</name>
    <dbReference type="NCBI Taxonomy" id="1491"/>
    <lineage>
        <taxon>Bacteria</taxon>
        <taxon>Bacillati</taxon>
        <taxon>Bacillota</taxon>
        <taxon>Clostridia</taxon>
        <taxon>Eubacteriales</taxon>
        <taxon>Clostridiaceae</taxon>
        <taxon>Clostridium</taxon>
    </lineage>
</organism>
<keyword evidence="1" id="KW-0472">Membrane</keyword>